<evidence type="ECO:0000313" key="1">
    <source>
        <dbReference type="EMBL" id="KAI4864033.1"/>
    </source>
</evidence>
<dbReference type="EMBL" id="MU393493">
    <property type="protein sequence ID" value="KAI4864033.1"/>
    <property type="molecule type" value="Genomic_DNA"/>
</dbReference>
<sequence>MKFHSSILVLSSGLLSQSSLALSKDPPLPPWYPLKPWEITKLHAYNPRDAPYGTNATSLEITIANPSLIPAGPAPHASGGGYVAFASSTANCVVHWKEDDQTPYGYTKATCDSKTNDATQSEWNITIQEIQDNPAHYISLSFSLAYRLHVYGSDFYKSMTGSLFAQVGENLEGGCNDEGFCEYNLKNGSEPLLIQPTLFECKYACG</sequence>
<reference evidence="1 2" key="1">
    <citation type="journal article" date="2022" name="New Phytol.">
        <title>Ecological generalism drives hyperdiversity of secondary metabolite gene clusters in xylarialean endophytes.</title>
        <authorList>
            <person name="Franco M.E.E."/>
            <person name="Wisecaver J.H."/>
            <person name="Arnold A.E."/>
            <person name="Ju Y.M."/>
            <person name="Slot J.C."/>
            <person name="Ahrendt S."/>
            <person name="Moore L.P."/>
            <person name="Eastman K.E."/>
            <person name="Scott K."/>
            <person name="Konkel Z."/>
            <person name="Mondo S.J."/>
            <person name="Kuo A."/>
            <person name="Hayes R.D."/>
            <person name="Haridas S."/>
            <person name="Andreopoulos B."/>
            <person name="Riley R."/>
            <person name="LaButti K."/>
            <person name="Pangilinan J."/>
            <person name="Lipzen A."/>
            <person name="Amirebrahimi M."/>
            <person name="Yan J."/>
            <person name="Adam C."/>
            <person name="Keymanesh K."/>
            <person name="Ng V."/>
            <person name="Louie K."/>
            <person name="Northen T."/>
            <person name="Drula E."/>
            <person name="Henrissat B."/>
            <person name="Hsieh H.M."/>
            <person name="Youens-Clark K."/>
            <person name="Lutzoni F."/>
            <person name="Miadlikowska J."/>
            <person name="Eastwood D.C."/>
            <person name="Hamelin R.C."/>
            <person name="Grigoriev I.V."/>
            <person name="U'Ren J.M."/>
        </authorList>
    </citation>
    <scope>NUCLEOTIDE SEQUENCE [LARGE SCALE GENOMIC DNA]</scope>
    <source>
        <strain evidence="1 2">CBS 119005</strain>
    </source>
</reference>
<gene>
    <name evidence="1" type="ORF">F4820DRAFT_352454</name>
</gene>
<organism evidence="1 2">
    <name type="scientific">Hypoxylon rubiginosum</name>
    <dbReference type="NCBI Taxonomy" id="110542"/>
    <lineage>
        <taxon>Eukaryota</taxon>
        <taxon>Fungi</taxon>
        <taxon>Dikarya</taxon>
        <taxon>Ascomycota</taxon>
        <taxon>Pezizomycotina</taxon>
        <taxon>Sordariomycetes</taxon>
        <taxon>Xylariomycetidae</taxon>
        <taxon>Xylariales</taxon>
        <taxon>Hypoxylaceae</taxon>
        <taxon>Hypoxylon</taxon>
    </lineage>
</organism>
<protein>
    <submittedName>
        <fullName evidence="1">Uncharacterized protein</fullName>
    </submittedName>
</protein>
<evidence type="ECO:0000313" key="2">
    <source>
        <dbReference type="Proteomes" id="UP001497700"/>
    </source>
</evidence>
<proteinExistence type="predicted"/>
<name>A0ACB9YXU5_9PEZI</name>
<accession>A0ACB9YXU5</accession>
<comment type="caution">
    <text evidence="1">The sequence shown here is derived from an EMBL/GenBank/DDBJ whole genome shotgun (WGS) entry which is preliminary data.</text>
</comment>
<dbReference type="Proteomes" id="UP001497700">
    <property type="component" value="Unassembled WGS sequence"/>
</dbReference>
<keyword evidence="2" id="KW-1185">Reference proteome</keyword>